<protein>
    <submittedName>
        <fullName evidence="1">Uncharacterized protein</fullName>
    </submittedName>
</protein>
<dbReference type="EMBL" id="JABFAF010272502">
    <property type="protein sequence ID" value="MBA0878659.1"/>
    <property type="molecule type" value="Genomic_DNA"/>
</dbReference>
<gene>
    <name evidence="1" type="ORF">Goshw_001413</name>
</gene>
<comment type="caution">
    <text evidence="1">The sequence shown here is derived from an EMBL/GenBank/DDBJ whole genome shotgun (WGS) entry which is preliminary data.</text>
</comment>
<name>A0A7J9N7U5_GOSSC</name>
<proteinExistence type="predicted"/>
<sequence length="25" mass="2520">MLNGGKLVQEKSEANLVVGSSSSKG</sequence>
<keyword evidence="2" id="KW-1185">Reference proteome</keyword>
<evidence type="ECO:0000313" key="1">
    <source>
        <dbReference type="EMBL" id="MBA0878659.1"/>
    </source>
</evidence>
<reference evidence="1 2" key="1">
    <citation type="journal article" date="2019" name="Genome Biol. Evol.">
        <title>Insights into the evolution of the New World diploid cottons (Gossypium, subgenus Houzingenia) based on genome sequencing.</title>
        <authorList>
            <person name="Grover C.E."/>
            <person name="Arick M.A. 2nd"/>
            <person name="Thrash A."/>
            <person name="Conover J.L."/>
            <person name="Sanders W.S."/>
            <person name="Peterson D.G."/>
            <person name="Frelichowski J.E."/>
            <person name="Scheffler J.A."/>
            <person name="Scheffler B.E."/>
            <person name="Wendel J.F."/>
        </authorList>
    </citation>
    <scope>NUCLEOTIDE SEQUENCE [LARGE SCALE GENOMIC DNA]</scope>
    <source>
        <strain evidence="1">1</strain>
        <tissue evidence="1">Leaf</tissue>
    </source>
</reference>
<accession>A0A7J9N7U5</accession>
<feature type="non-terminal residue" evidence="1">
    <location>
        <position position="25"/>
    </location>
</feature>
<evidence type="ECO:0000313" key="2">
    <source>
        <dbReference type="Proteomes" id="UP000593576"/>
    </source>
</evidence>
<dbReference type="AlphaFoldDB" id="A0A7J9N7U5"/>
<dbReference type="Proteomes" id="UP000593576">
    <property type="component" value="Unassembled WGS sequence"/>
</dbReference>
<organism evidence="1 2">
    <name type="scientific">Gossypium schwendimanii</name>
    <name type="common">Cotton</name>
    <dbReference type="NCBI Taxonomy" id="34291"/>
    <lineage>
        <taxon>Eukaryota</taxon>
        <taxon>Viridiplantae</taxon>
        <taxon>Streptophyta</taxon>
        <taxon>Embryophyta</taxon>
        <taxon>Tracheophyta</taxon>
        <taxon>Spermatophyta</taxon>
        <taxon>Magnoliopsida</taxon>
        <taxon>eudicotyledons</taxon>
        <taxon>Gunneridae</taxon>
        <taxon>Pentapetalae</taxon>
        <taxon>rosids</taxon>
        <taxon>malvids</taxon>
        <taxon>Malvales</taxon>
        <taxon>Malvaceae</taxon>
        <taxon>Malvoideae</taxon>
        <taxon>Gossypium</taxon>
    </lineage>
</organism>